<evidence type="ECO:0008006" key="4">
    <source>
        <dbReference type="Google" id="ProtNLM"/>
    </source>
</evidence>
<proteinExistence type="predicted"/>
<accession>A0A4V6I7I0</accession>
<dbReference type="Proteomes" id="UP000298663">
    <property type="component" value="Chromosome X"/>
</dbReference>
<gene>
    <name evidence="2" type="ORF">L596_001832</name>
</gene>
<feature type="chain" id="PRO_5020570859" description="Secreted protein" evidence="1">
    <location>
        <begin position="24"/>
        <end position="231"/>
    </location>
</feature>
<reference evidence="2 3" key="2">
    <citation type="journal article" date="2019" name="G3 (Bethesda)">
        <title>Hybrid Assembly of the Genome of the Entomopathogenic Nematode Steinernema carpocapsae Identifies the X-Chromosome.</title>
        <authorList>
            <person name="Serra L."/>
            <person name="Macchietto M."/>
            <person name="Macias-Munoz A."/>
            <person name="McGill C.J."/>
            <person name="Rodriguez I.M."/>
            <person name="Rodriguez B."/>
            <person name="Murad R."/>
            <person name="Mortazavi A."/>
        </authorList>
    </citation>
    <scope>NUCLEOTIDE SEQUENCE [LARGE SCALE GENOMIC DNA]</scope>
    <source>
        <strain evidence="2 3">ALL</strain>
    </source>
</reference>
<keyword evidence="3" id="KW-1185">Reference proteome</keyword>
<name>A0A4V6I7I0_STECR</name>
<dbReference type="EMBL" id="CM016762">
    <property type="protein sequence ID" value="TMS34193.1"/>
    <property type="molecule type" value="Genomic_DNA"/>
</dbReference>
<dbReference type="AlphaFoldDB" id="A0A4V6I7I0"/>
<feature type="signal peptide" evidence="1">
    <location>
        <begin position="1"/>
        <end position="23"/>
    </location>
</feature>
<comment type="caution">
    <text evidence="2">The sequence shown here is derived from an EMBL/GenBank/DDBJ whole genome shotgun (WGS) entry which is preliminary data.</text>
</comment>
<evidence type="ECO:0000313" key="2">
    <source>
        <dbReference type="EMBL" id="TMS34193.1"/>
    </source>
</evidence>
<reference evidence="2 3" key="1">
    <citation type="journal article" date="2015" name="Genome Biol.">
        <title>Comparative genomics of Steinernema reveals deeply conserved gene regulatory networks.</title>
        <authorList>
            <person name="Dillman A.R."/>
            <person name="Macchietto M."/>
            <person name="Porter C.F."/>
            <person name="Rogers A."/>
            <person name="Williams B."/>
            <person name="Antoshechkin I."/>
            <person name="Lee M.M."/>
            <person name="Goodwin Z."/>
            <person name="Lu X."/>
            <person name="Lewis E.E."/>
            <person name="Goodrich-Blair H."/>
            <person name="Stock S.P."/>
            <person name="Adams B.J."/>
            <person name="Sternberg P.W."/>
            <person name="Mortazavi A."/>
        </authorList>
    </citation>
    <scope>NUCLEOTIDE SEQUENCE [LARGE SCALE GENOMIC DNA]</scope>
    <source>
        <strain evidence="2 3">ALL</strain>
    </source>
</reference>
<protein>
    <recommendedName>
        <fullName evidence="4">Secreted protein</fullName>
    </recommendedName>
</protein>
<evidence type="ECO:0000313" key="3">
    <source>
        <dbReference type="Proteomes" id="UP000298663"/>
    </source>
</evidence>
<sequence length="231" mass="26646">MMTPRWVPALICCALILIQPTRSGPEAEEFDQNRQKDANLPGPVQMTRIVQAKMSANEEKDDESCVVLQVEFREICFAAPPSHAVAETEAFCDAFRDMCKNLLTRTPNLPTIDHTAYCRKHKERFDFVCPKPLRFGSYVDEAVAFCTRYRGKCPDAELPSDVIPYKKPKKHIWIKEIAQYCDRNEKWAKVYCIIPAVLKVQPFGFACWWYKMQCIDILNRVGFYGWPPNLG</sequence>
<dbReference type="EMBL" id="AZBU02000001">
    <property type="protein sequence ID" value="TMS34193.1"/>
    <property type="molecule type" value="Genomic_DNA"/>
</dbReference>
<organism evidence="2 3">
    <name type="scientific">Steinernema carpocapsae</name>
    <name type="common">Entomopathogenic nematode</name>
    <dbReference type="NCBI Taxonomy" id="34508"/>
    <lineage>
        <taxon>Eukaryota</taxon>
        <taxon>Metazoa</taxon>
        <taxon>Ecdysozoa</taxon>
        <taxon>Nematoda</taxon>
        <taxon>Chromadorea</taxon>
        <taxon>Rhabditida</taxon>
        <taxon>Tylenchina</taxon>
        <taxon>Panagrolaimomorpha</taxon>
        <taxon>Strongyloidoidea</taxon>
        <taxon>Steinernematidae</taxon>
        <taxon>Steinernema</taxon>
    </lineage>
</organism>
<keyword evidence="1" id="KW-0732">Signal</keyword>
<dbReference type="OrthoDB" id="5788555at2759"/>
<evidence type="ECO:0000256" key="1">
    <source>
        <dbReference type="SAM" id="SignalP"/>
    </source>
</evidence>